<dbReference type="AlphaFoldDB" id="A0A918HDH0"/>
<keyword evidence="2" id="KW-1185">Reference proteome</keyword>
<proteinExistence type="predicted"/>
<dbReference type="EMBL" id="BMQQ01000025">
    <property type="protein sequence ID" value="GGT52928.1"/>
    <property type="molecule type" value="Genomic_DNA"/>
</dbReference>
<protein>
    <submittedName>
        <fullName evidence="1">Uncharacterized protein</fullName>
    </submittedName>
</protein>
<evidence type="ECO:0000313" key="2">
    <source>
        <dbReference type="Proteomes" id="UP000619486"/>
    </source>
</evidence>
<accession>A0A918HDH0</accession>
<sequence>MLIFSAVCQGAGPDDLGNEAGRLLRRPVAEPTALLGLIAVRPVTDAVGFAARLRELLHAAVLVARDADFDEEDVPVASLPGWFLDLDEAAAGRCVRDRGGEPWSTTEWIYAFDPELRAWSWWDATEGPGGRVPVWVDTRGEGHLPMEKPWWAVYAAGGEDVLPSTLEEAGRWREWRTLAPEGDPQDT</sequence>
<comment type="caution">
    <text evidence="1">The sequence shown here is derived from an EMBL/GenBank/DDBJ whole genome shotgun (WGS) entry which is preliminary data.</text>
</comment>
<organism evidence="1 2">
    <name type="scientific">Streptomyces purpureus</name>
    <dbReference type="NCBI Taxonomy" id="1951"/>
    <lineage>
        <taxon>Bacteria</taxon>
        <taxon>Bacillati</taxon>
        <taxon>Actinomycetota</taxon>
        <taxon>Actinomycetes</taxon>
        <taxon>Kitasatosporales</taxon>
        <taxon>Streptomycetaceae</taxon>
        <taxon>Streptomyces</taxon>
    </lineage>
</organism>
<reference evidence="1" key="2">
    <citation type="submission" date="2020-09" db="EMBL/GenBank/DDBJ databases">
        <authorList>
            <person name="Sun Q."/>
            <person name="Ohkuma M."/>
        </authorList>
    </citation>
    <scope>NUCLEOTIDE SEQUENCE</scope>
    <source>
        <strain evidence="1">JCM 3172</strain>
    </source>
</reference>
<reference evidence="1" key="1">
    <citation type="journal article" date="2014" name="Int. J. Syst. Evol. Microbiol.">
        <title>Complete genome sequence of Corynebacterium casei LMG S-19264T (=DSM 44701T), isolated from a smear-ripened cheese.</title>
        <authorList>
            <consortium name="US DOE Joint Genome Institute (JGI-PGF)"/>
            <person name="Walter F."/>
            <person name="Albersmeier A."/>
            <person name="Kalinowski J."/>
            <person name="Ruckert C."/>
        </authorList>
    </citation>
    <scope>NUCLEOTIDE SEQUENCE</scope>
    <source>
        <strain evidence="1">JCM 3172</strain>
    </source>
</reference>
<evidence type="ECO:0000313" key="1">
    <source>
        <dbReference type="EMBL" id="GGT52928.1"/>
    </source>
</evidence>
<name>A0A918HDH0_9ACTN</name>
<dbReference type="Proteomes" id="UP000619486">
    <property type="component" value="Unassembled WGS sequence"/>
</dbReference>
<gene>
    <name evidence="1" type="ORF">GCM10014713_53630</name>
</gene>